<evidence type="ECO:0000313" key="3">
    <source>
        <dbReference type="Proteomes" id="UP000501237"/>
    </source>
</evidence>
<protein>
    <recommendedName>
        <fullName evidence="1">Knr4/Smi1-like domain-containing protein</fullName>
    </recommendedName>
</protein>
<dbReference type="InterPro" id="IPR037883">
    <property type="entry name" value="Knr4/Smi1-like_sf"/>
</dbReference>
<evidence type="ECO:0000259" key="1">
    <source>
        <dbReference type="SMART" id="SM00860"/>
    </source>
</evidence>
<dbReference type="EMBL" id="AP022642">
    <property type="protein sequence ID" value="BCA27086.1"/>
    <property type="molecule type" value="Genomic_DNA"/>
</dbReference>
<proteinExistence type="predicted"/>
<evidence type="ECO:0000313" key="2">
    <source>
        <dbReference type="EMBL" id="BCA27086.1"/>
    </source>
</evidence>
<dbReference type="InterPro" id="IPR018958">
    <property type="entry name" value="Knr4/Smi1-like_dom"/>
</dbReference>
<gene>
    <name evidence="2" type="ORF">PtoMrB4_10630</name>
</gene>
<organism evidence="2 3">
    <name type="scientific">Metapseudomonas otitidis</name>
    <dbReference type="NCBI Taxonomy" id="319939"/>
    <lineage>
        <taxon>Bacteria</taxon>
        <taxon>Pseudomonadati</taxon>
        <taxon>Pseudomonadota</taxon>
        <taxon>Gammaproteobacteria</taxon>
        <taxon>Pseudomonadales</taxon>
        <taxon>Pseudomonadaceae</taxon>
        <taxon>Metapseudomonas</taxon>
    </lineage>
</organism>
<dbReference type="SUPFAM" id="SSF160631">
    <property type="entry name" value="SMI1/KNR4-like"/>
    <property type="match status" value="1"/>
</dbReference>
<sequence length="314" mass="35201">MNAFSAEDLQRLARHGLVLFGGRLIHQAQPPVTDEQLAEVERRVGRPLPPALVRLWRVAYGGVLDYDLRVDYQGHIHPYSLRELFYPGSDGYNDLWGWLEHEQEWARQIAEEEGREWDGRLDFLPIGGFEYLERLYVCVEPGDYFGRVYAWSQGLPPAWAMRLHEDAFARVADDLEGLFAQLAYERDPLAEDADGSGLELLEALIPLEEGDAADQALAERVKACLGALVLDWQAALDTGSIAARPDLQRLALERAVEADDTALLERLEASGVELGQLIRGGVNGPVFARLLKRDAVQAWFAARGIAERQREDAQ</sequence>
<dbReference type="RefSeq" id="WP_172432716.1">
    <property type="nucleotide sequence ID" value="NZ_AP022642.1"/>
</dbReference>
<dbReference type="SMART" id="SM00860">
    <property type="entry name" value="SMI1_KNR4"/>
    <property type="match status" value="1"/>
</dbReference>
<dbReference type="AlphaFoldDB" id="A0A679G9B5"/>
<dbReference type="Pfam" id="PF09346">
    <property type="entry name" value="SMI1_KNR4"/>
    <property type="match status" value="1"/>
</dbReference>
<dbReference type="Proteomes" id="UP000501237">
    <property type="component" value="Chromosome"/>
</dbReference>
<dbReference type="KEGG" id="poj:PtoMrB4_10630"/>
<reference evidence="2 3" key="1">
    <citation type="journal article" date="2020" name="Microbiol. Resour. Announc.">
        <title>Complete genome sequence of Pseudomonas otitidis strain MrB4, isolated from Lake Biwa in Japan.</title>
        <authorList>
            <person name="Miyazaki K."/>
            <person name="Hase E."/>
            <person name="Maruya T."/>
        </authorList>
    </citation>
    <scope>NUCLEOTIDE SEQUENCE [LARGE SCALE GENOMIC DNA]</scope>
    <source>
        <strain evidence="2 3">MrB4</strain>
    </source>
</reference>
<dbReference type="GeneID" id="57396274"/>
<feature type="domain" description="Knr4/Smi1-like" evidence="1">
    <location>
        <begin position="31"/>
        <end position="181"/>
    </location>
</feature>
<accession>A0A679G9B5</accession>
<name>A0A679G9B5_9GAMM</name>